<dbReference type="Proteomes" id="UP000001784">
    <property type="component" value="Chromosome"/>
</dbReference>
<dbReference type="EMBL" id="CP000478">
    <property type="protein sequence ID" value="ABK19316.1"/>
    <property type="molecule type" value="Genomic_DNA"/>
</dbReference>
<dbReference type="Gene3D" id="3.30.460.10">
    <property type="entry name" value="Beta Polymerase, domain 2"/>
    <property type="match status" value="1"/>
</dbReference>
<comment type="function">
    <text evidence="2">Functions as a ribosomal silencing factor. Interacts with ribosomal protein uL14 (rplN), blocking formation of intersubunit bridge B8. Prevents association of the 30S and 50S ribosomal subunits and the formation of functional ribosomes, thus repressing translation.</text>
</comment>
<evidence type="ECO:0000313" key="5">
    <source>
        <dbReference type="Proteomes" id="UP000001784"/>
    </source>
</evidence>
<dbReference type="InParanoid" id="A0LPG4"/>
<comment type="subcellular location">
    <subcellularLocation>
        <location evidence="2">Cytoplasm</location>
    </subcellularLocation>
</comment>
<keyword evidence="2" id="KW-0810">Translation regulation</keyword>
<dbReference type="HOGENOM" id="CLU_092688_2_1_7"/>
<comment type="similarity">
    <text evidence="1 2">Belongs to the Iojap/RsfS family.</text>
</comment>
<keyword evidence="2" id="KW-0678">Repressor</keyword>
<dbReference type="GO" id="GO:0043023">
    <property type="term" value="F:ribosomal large subunit binding"/>
    <property type="evidence" value="ECO:0007669"/>
    <property type="project" value="TreeGrafter"/>
</dbReference>
<keyword evidence="2" id="KW-0963">Cytoplasm</keyword>
<dbReference type="HAMAP" id="MF_01477">
    <property type="entry name" value="Iojap_RsfS"/>
    <property type="match status" value="1"/>
</dbReference>
<keyword evidence="5" id="KW-1185">Reference proteome</keyword>
<dbReference type="Pfam" id="PF02410">
    <property type="entry name" value="RsfS"/>
    <property type="match status" value="1"/>
</dbReference>
<dbReference type="SUPFAM" id="SSF81301">
    <property type="entry name" value="Nucleotidyltransferase"/>
    <property type="match status" value="1"/>
</dbReference>
<dbReference type="GO" id="GO:0090071">
    <property type="term" value="P:negative regulation of ribosome biogenesis"/>
    <property type="evidence" value="ECO:0007669"/>
    <property type="project" value="UniProtKB-UniRule"/>
</dbReference>
<evidence type="ECO:0000256" key="2">
    <source>
        <dbReference type="HAMAP-Rule" id="MF_01477"/>
    </source>
</evidence>
<dbReference type="PANTHER" id="PTHR21043">
    <property type="entry name" value="IOJAP SUPERFAMILY ORTHOLOG"/>
    <property type="match status" value="1"/>
</dbReference>
<feature type="region of interest" description="Disordered" evidence="3">
    <location>
        <begin position="1"/>
        <end position="25"/>
    </location>
</feature>
<dbReference type="NCBIfam" id="TIGR00090">
    <property type="entry name" value="rsfS_iojap_ybeB"/>
    <property type="match status" value="1"/>
</dbReference>
<proteinExistence type="inferred from homology"/>
<evidence type="ECO:0000256" key="1">
    <source>
        <dbReference type="ARBA" id="ARBA00010574"/>
    </source>
</evidence>
<dbReference type="eggNOG" id="COG0799">
    <property type="taxonomic scope" value="Bacteria"/>
</dbReference>
<dbReference type="GO" id="GO:0017148">
    <property type="term" value="P:negative regulation of translation"/>
    <property type="evidence" value="ECO:0007669"/>
    <property type="project" value="UniProtKB-UniRule"/>
</dbReference>
<dbReference type="STRING" id="335543.Sfum_3646"/>
<gene>
    <name evidence="2" type="primary">rsfS</name>
    <name evidence="4" type="ordered locus">Sfum_3646</name>
</gene>
<comment type="subunit">
    <text evidence="2">Interacts with ribosomal protein uL14 (rplN).</text>
</comment>
<sequence>MTQPKKKTALSGGIGSVSEKKPMDSKSKAFLCAEEADKLKAADVVLLEVSKYSSFADYFVICSGKSGRQVQGIADSIERSLKEAGIRPLGVEGLREGQWVLMDYGDVIVHVFYEPVRFFYDLESLWSEAETVRWNERSDRADAVKAEEFL</sequence>
<dbReference type="FunCoup" id="A0LPG4">
    <property type="interactions" value="457"/>
</dbReference>
<dbReference type="InterPro" id="IPR004394">
    <property type="entry name" value="Iojap/RsfS/C7orf30"/>
</dbReference>
<dbReference type="GO" id="GO:0042256">
    <property type="term" value="P:cytosolic ribosome assembly"/>
    <property type="evidence" value="ECO:0007669"/>
    <property type="project" value="UniProtKB-UniRule"/>
</dbReference>
<reference evidence="4 5" key="1">
    <citation type="submission" date="2006-10" db="EMBL/GenBank/DDBJ databases">
        <title>Complete sequence of Syntrophobacter fumaroxidans MPOB.</title>
        <authorList>
            <consortium name="US DOE Joint Genome Institute"/>
            <person name="Copeland A."/>
            <person name="Lucas S."/>
            <person name="Lapidus A."/>
            <person name="Barry K."/>
            <person name="Detter J.C."/>
            <person name="Glavina del Rio T."/>
            <person name="Hammon N."/>
            <person name="Israni S."/>
            <person name="Pitluck S."/>
            <person name="Goltsman E.G."/>
            <person name="Martinez M."/>
            <person name="Schmutz J."/>
            <person name="Larimer F."/>
            <person name="Land M."/>
            <person name="Hauser L."/>
            <person name="Kyrpides N."/>
            <person name="Kim E."/>
            <person name="Boone D.R."/>
            <person name="Brockman F."/>
            <person name="Culley D."/>
            <person name="Ferry J."/>
            <person name="Gunsalus R."/>
            <person name="McInerney M.J."/>
            <person name="Morrison M."/>
            <person name="Plugge C."/>
            <person name="Rohlin L."/>
            <person name="Scholten J."/>
            <person name="Sieber J."/>
            <person name="Stams A.J.M."/>
            <person name="Worm P."/>
            <person name="Henstra A.M."/>
            <person name="Richardson P."/>
        </authorList>
    </citation>
    <scope>NUCLEOTIDE SEQUENCE [LARGE SCALE GENOMIC DNA]</scope>
    <source>
        <strain evidence="5">DSM 10017 / MPOB</strain>
    </source>
</reference>
<dbReference type="KEGG" id="sfu:Sfum_3646"/>
<evidence type="ECO:0000313" key="4">
    <source>
        <dbReference type="EMBL" id="ABK19316.1"/>
    </source>
</evidence>
<dbReference type="PANTHER" id="PTHR21043:SF0">
    <property type="entry name" value="MITOCHONDRIAL ASSEMBLY OF RIBOSOMAL LARGE SUBUNIT PROTEIN 1"/>
    <property type="match status" value="1"/>
</dbReference>
<dbReference type="GO" id="GO:0005737">
    <property type="term" value="C:cytoplasm"/>
    <property type="evidence" value="ECO:0007669"/>
    <property type="project" value="UniProtKB-SubCell"/>
</dbReference>
<accession>A0LPG4</accession>
<organism evidence="4 5">
    <name type="scientific">Syntrophobacter fumaroxidans (strain DSM 10017 / MPOB)</name>
    <dbReference type="NCBI Taxonomy" id="335543"/>
    <lineage>
        <taxon>Bacteria</taxon>
        <taxon>Pseudomonadati</taxon>
        <taxon>Thermodesulfobacteriota</taxon>
        <taxon>Syntrophobacteria</taxon>
        <taxon>Syntrophobacterales</taxon>
        <taxon>Syntrophobacteraceae</taxon>
        <taxon>Syntrophobacter</taxon>
    </lineage>
</organism>
<evidence type="ECO:0000256" key="3">
    <source>
        <dbReference type="SAM" id="MobiDB-lite"/>
    </source>
</evidence>
<dbReference type="AlphaFoldDB" id="A0LPG4"/>
<dbReference type="InterPro" id="IPR043519">
    <property type="entry name" value="NT_sf"/>
</dbReference>
<name>A0LPG4_SYNFM</name>
<protein>
    <recommendedName>
        <fullName evidence="2">Ribosomal silencing factor RsfS</fullName>
    </recommendedName>
</protein>